<dbReference type="Proteomes" id="UP001183535">
    <property type="component" value="Unassembled WGS sequence"/>
</dbReference>
<name>A0ABD5F190_9ACTN</name>
<proteinExistence type="predicted"/>
<dbReference type="Gene3D" id="3.30.559.10">
    <property type="entry name" value="Chloramphenicol acetyltransferase-like domain"/>
    <property type="match status" value="1"/>
</dbReference>
<dbReference type="RefSeq" id="WP_311639043.1">
    <property type="nucleotide sequence ID" value="NZ_JAVRES010000254.1"/>
</dbReference>
<comment type="caution">
    <text evidence="2">The sequence shown here is derived from an EMBL/GenBank/DDBJ whole genome shotgun (WGS) entry which is preliminary data.</text>
</comment>
<dbReference type="SUPFAM" id="SSF52777">
    <property type="entry name" value="CoA-dependent acyltransferases"/>
    <property type="match status" value="1"/>
</dbReference>
<feature type="domain" description="Condensation" evidence="1">
    <location>
        <begin position="7"/>
        <end position="147"/>
    </location>
</feature>
<dbReference type="PANTHER" id="PTHR45527:SF1">
    <property type="entry name" value="FATTY ACID SYNTHASE"/>
    <property type="match status" value="1"/>
</dbReference>
<organism evidence="2 3">
    <name type="scientific">Streptomyces doudnae</name>
    <dbReference type="NCBI Taxonomy" id="3075536"/>
    <lineage>
        <taxon>Bacteria</taxon>
        <taxon>Bacillati</taxon>
        <taxon>Actinomycetota</taxon>
        <taxon>Actinomycetes</taxon>
        <taxon>Kitasatosporales</taxon>
        <taxon>Streptomycetaceae</taxon>
        <taxon>Streptomyces</taxon>
    </lineage>
</organism>
<evidence type="ECO:0000313" key="3">
    <source>
        <dbReference type="Proteomes" id="UP001183535"/>
    </source>
</evidence>
<gene>
    <name evidence="2" type="ORF">RM877_39885</name>
</gene>
<evidence type="ECO:0000259" key="1">
    <source>
        <dbReference type="Pfam" id="PF00668"/>
    </source>
</evidence>
<protein>
    <submittedName>
        <fullName evidence="2">Condensation domain-containing protein</fullName>
    </submittedName>
</protein>
<dbReference type="InterPro" id="IPR001242">
    <property type="entry name" value="Condensation_dom"/>
</dbReference>
<keyword evidence="3" id="KW-1185">Reference proteome</keyword>
<accession>A0ABD5F190</accession>
<sequence>ARERPAVVPLSFAQSRLWFLDQLQGPSAVYNMTAAFRVSGVLDIDAMNEALADVVARHESLRTLFVAPDDVPRQVVMAPGQTELGWDVVAAGGWTPEELQAALEATARHTFDLSSEIPLRARLFRLADDEYVLAAVVHHIAADGWSITPL</sequence>
<dbReference type="AlphaFoldDB" id="A0ABD5F190"/>
<reference evidence="3" key="1">
    <citation type="submission" date="2023-07" db="EMBL/GenBank/DDBJ databases">
        <title>30 novel species of actinomycetes from the DSMZ collection.</title>
        <authorList>
            <person name="Nouioui I."/>
        </authorList>
    </citation>
    <scope>NUCLEOTIDE SEQUENCE [LARGE SCALE GENOMIC DNA]</scope>
    <source>
        <strain evidence="3">DSM 41981</strain>
    </source>
</reference>
<dbReference type="PANTHER" id="PTHR45527">
    <property type="entry name" value="NONRIBOSOMAL PEPTIDE SYNTHETASE"/>
    <property type="match status" value="1"/>
</dbReference>
<dbReference type="Pfam" id="PF00668">
    <property type="entry name" value="Condensation"/>
    <property type="match status" value="1"/>
</dbReference>
<evidence type="ECO:0000313" key="2">
    <source>
        <dbReference type="EMBL" id="MDT0440807.1"/>
    </source>
</evidence>
<dbReference type="GO" id="GO:0008610">
    <property type="term" value="P:lipid biosynthetic process"/>
    <property type="evidence" value="ECO:0007669"/>
    <property type="project" value="UniProtKB-ARBA"/>
</dbReference>
<dbReference type="InterPro" id="IPR023213">
    <property type="entry name" value="CAT-like_dom_sf"/>
</dbReference>
<feature type="non-terminal residue" evidence="2">
    <location>
        <position position="150"/>
    </location>
</feature>
<feature type="non-terminal residue" evidence="2">
    <location>
        <position position="1"/>
    </location>
</feature>
<dbReference type="EMBL" id="JAVRES010000254">
    <property type="protein sequence ID" value="MDT0440807.1"/>
    <property type="molecule type" value="Genomic_DNA"/>
</dbReference>